<dbReference type="GO" id="GO:0046872">
    <property type="term" value="F:metal ion binding"/>
    <property type="evidence" value="ECO:0007669"/>
    <property type="project" value="UniProtKB-KW"/>
</dbReference>
<dbReference type="Pfam" id="PF01336">
    <property type="entry name" value="tRNA_anti-codon"/>
    <property type="match status" value="1"/>
</dbReference>
<dbReference type="InterPro" id="IPR006195">
    <property type="entry name" value="aa-tRNA-synth_II"/>
</dbReference>
<dbReference type="STRING" id="1798533.A2609_03280"/>
<name>A0A1F6G3T7_9BACT</name>
<accession>A0A1F6G3T7</accession>
<dbReference type="Gene3D" id="2.40.50.140">
    <property type="entry name" value="Nucleic acid-binding proteins"/>
    <property type="match status" value="1"/>
</dbReference>
<organism evidence="10 11">
    <name type="scientific">Candidatus Kaiserbacteria bacterium RIFOXYD1_FULL_47_14</name>
    <dbReference type="NCBI Taxonomy" id="1798533"/>
    <lineage>
        <taxon>Bacteria</taxon>
        <taxon>Candidatus Kaiseribacteriota</taxon>
    </lineage>
</organism>
<proteinExistence type="predicted"/>
<dbReference type="InterPro" id="IPR002313">
    <property type="entry name" value="Lys-tRNA-ligase_II"/>
</dbReference>
<dbReference type="InterPro" id="IPR004364">
    <property type="entry name" value="Aa-tRNA-synt_II"/>
</dbReference>
<dbReference type="NCBIfam" id="NF001756">
    <property type="entry name" value="PRK00484.1"/>
    <property type="match status" value="1"/>
</dbReference>
<dbReference type="PRINTS" id="PR00982">
    <property type="entry name" value="TRNASYNTHLYS"/>
</dbReference>
<dbReference type="AlphaFoldDB" id="A0A1F6G3T7"/>
<dbReference type="PROSITE" id="PS50862">
    <property type="entry name" value="AA_TRNA_LIGASE_II"/>
    <property type="match status" value="1"/>
</dbReference>
<keyword evidence="3 8" id="KW-0479">Metal-binding</keyword>
<dbReference type="PANTHER" id="PTHR42918">
    <property type="entry name" value="LYSYL-TRNA SYNTHETASE"/>
    <property type="match status" value="1"/>
</dbReference>
<dbReference type="EMBL" id="MFMU01000020">
    <property type="protein sequence ID" value="OGG92789.1"/>
    <property type="molecule type" value="Genomic_DNA"/>
</dbReference>
<evidence type="ECO:0000256" key="1">
    <source>
        <dbReference type="ARBA" id="ARBA00013166"/>
    </source>
</evidence>
<evidence type="ECO:0000313" key="11">
    <source>
        <dbReference type="Proteomes" id="UP000176867"/>
    </source>
</evidence>
<keyword evidence="4" id="KW-0547">Nucleotide-binding</keyword>
<dbReference type="NCBIfam" id="TIGR00499">
    <property type="entry name" value="lysS_bact"/>
    <property type="match status" value="1"/>
</dbReference>
<evidence type="ECO:0000256" key="3">
    <source>
        <dbReference type="ARBA" id="ARBA00022723"/>
    </source>
</evidence>
<dbReference type="EC" id="6.1.1.6" evidence="1 8"/>
<keyword evidence="6" id="KW-0030">Aminoacyl-tRNA synthetase</keyword>
<evidence type="ECO:0000256" key="5">
    <source>
        <dbReference type="ARBA" id="ARBA00022840"/>
    </source>
</evidence>
<dbReference type="CDD" id="cd04322">
    <property type="entry name" value="LysRS_N"/>
    <property type="match status" value="1"/>
</dbReference>
<dbReference type="InterPro" id="IPR012340">
    <property type="entry name" value="NA-bd_OB-fold"/>
</dbReference>
<dbReference type="PANTHER" id="PTHR42918:SF15">
    <property type="entry name" value="LYSINE--TRNA LIGASE, CHLOROPLASTIC_MITOCHONDRIAL"/>
    <property type="match status" value="1"/>
</dbReference>
<evidence type="ECO:0000256" key="2">
    <source>
        <dbReference type="ARBA" id="ARBA00022598"/>
    </source>
</evidence>
<dbReference type="SUPFAM" id="SSF55681">
    <property type="entry name" value="Class II aaRS and biotin synthetases"/>
    <property type="match status" value="1"/>
</dbReference>
<dbReference type="GO" id="GO:0000049">
    <property type="term" value="F:tRNA binding"/>
    <property type="evidence" value="ECO:0007669"/>
    <property type="project" value="TreeGrafter"/>
</dbReference>
<comment type="catalytic activity">
    <reaction evidence="7 8">
        <text>tRNA(Lys) + L-lysine + ATP = L-lysyl-tRNA(Lys) + AMP + diphosphate</text>
        <dbReference type="Rhea" id="RHEA:20792"/>
        <dbReference type="Rhea" id="RHEA-COMP:9696"/>
        <dbReference type="Rhea" id="RHEA-COMP:9697"/>
        <dbReference type="ChEBI" id="CHEBI:30616"/>
        <dbReference type="ChEBI" id="CHEBI:32551"/>
        <dbReference type="ChEBI" id="CHEBI:33019"/>
        <dbReference type="ChEBI" id="CHEBI:78442"/>
        <dbReference type="ChEBI" id="CHEBI:78529"/>
        <dbReference type="ChEBI" id="CHEBI:456215"/>
        <dbReference type="EC" id="6.1.1.6"/>
    </reaction>
</comment>
<sequence>MALIETVRAERLEKIARLKDAGMDSYPARTGRTHTVGEFLENHETLEENSEQIVLAGRIMSLREHGGSLFVDIFDGTKGQCFLQRDKLGESSYDLFINTIDAGDVVEFAGSAFKTKRGQPSLGVSGWRILAKSLRPLPDEWYGIKDEDERYRKRYLDILLSKDLVGRIRRRSKFWNVIRSYLLERDFIEVETPVLETTTGGAEARPFMTHHNALDIDVYLRISVGELWQKRLIVAGLPKVFEIGRVFRNEGMSAEHAQDYTAMEFYESFKDYEAGKEMIVDLYRTIADKIYGTRIFSVRDFAIDLDKEWKNYDFCALMQEAYGFDPRANDITIENLQQLLEKENISMPEVPEVGRLVDLLWKKIRKGLIGPGFLINVPVYLEPLAKKSAKDPRVVERFQVMIAGSEIGKGFSELNDPVDQAERFKRQQQLREAGDEEAQMPDAEFVEALEYGMPPAFGFGVSERLFSFLEGVSIREGQIFPLMRPR</sequence>
<dbReference type="Pfam" id="PF00152">
    <property type="entry name" value="tRNA-synt_2"/>
    <property type="match status" value="1"/>
</dbReference>
<evidence type="ECO:0000313" key="10">
    <source>
        <dbReference type="EMBL" id="OGG92789.1"/>
    </source>
</evidence>
<dbReference type="Gene3D" id="3.30.930.10">
    <property type="entry name" value="Bira Bifunctional Protein, Domain 2"/>
    <property type="match status" value="1"/>
</dbReference>
<dbReference type="GO" id="GO:0004824">
    <property type="term" value="F:lysine-tRNA ligase activity"/>
    <property type="evidence" value="ECO:0007669"/>
    <property type="project" value="UniProtKB-EC"/>
</dbReference>
<dbReference type="GO" id="GO:0005829">
    <property type="term" value="C:cytosol"/>
    <property type="evidence" value="ECO:0007669"/>
    <property type="project" value="TreeGrafter"/>
</dbReference>
<dbReference type="GO" id="GO:0005524">
    <property type="term" value="F:ATP binding"/>
    <property type="evidence" value="ECO:0007669"/>
    <property type="project" value="UniProtKB-KW"/>
</dbReference>
<comment type="cofactor">
    <cofactor evidence="8">
        <name>Mg(2+)</name>
        <dbReference type="ChEBI" id="CHEBI:18420"/>
    </cofactor>
    <text evidence="8">Binds 3 Mg(2+) ions per subunit.</text>
</comment>
<gene>
    <name evidence="10" type="ORF">A2609_03280</name>
</gene>
<keyword evidence="5" id="KW-0067">ATP-binding</keyword>
<keyword evidence="8" id="KW-0460">Magnesium</keyword>
<evidence type="ECO:0000256" key="6">
    <source>
        <dbReference type="ARBA" id="ARBA00023146"/>
    </source>
</evidence>
<dbReference type="InterPro" id="IPR045864">
    <property type="entry name" value="aa-tRNA-synth_II/BPL/LPL"/>
</dbReference>
<evidence type="ECO:0000256" key="8">
    <source>
        <dbReference type="RuleBase" id="RU000336"/>
    </source>
</evidence>
<protein>
    <recommendedName>
        <fullName evidence="1 8">Lysine--tRNA ligase</fullName>
        <ecNumber evidence="1 8">6.1.1.6</ecNumber>
    </recommendedName>
</protein>
<evidence type="ECO:0000256" key="7">
    <source>
        <dbReference type="ARBA" id="ARBA00048573"/>
    </source>
</evidence>
<dbReference type="InterPro" id="IPR018149">
    <property type="entry name" value="Lys-tRNA-synth_II_C"/>
</dbReference>
<dbReference type="SUPFAM" id="SSF50249">
    <property type="entry name" value="Nucleic acid-binding proteins"/>
    <property type="match status" value="1"/>
</dbReference>
<reference evidence="10 11" key="1">
    <citation type="journal article" date="2016" name="Nat. Commun.">
        <title>Thousands of microbial genomes shed light on interconnected biogeochemical processes in an aquifer system.</title>
        <authorList>
            <person name="Anantharaman K."/>
            <person name="Brown C.T."/>
            <person name="Hug L.A."/>
            <person name="Sharon I."/>
            <person name="Castelle C.J."/>
            <person name="Probst A.J."/>
            <person name="Thomas B.C."/>
            <person name="Singh A."/>
            <person name="Wilkins M.J."/>
            <person name="Karaoz U."/>
            <person name="Brodie E.L."/>
            <person name="Williams K.H."/>
            <person name="Hubbard S.S."/>
            <person name="Banfield J.F."/>
        </authorList>
    </citation>
    <scope>NUCLEOTIDE SEQUENCE [LARGE SCALE GENOMIC DNA]</scope>
</reference>
<keyword evidence="2 10" id="KW-0436">Ligase</keyword>
<evidence type="ECO:0000259" key="9">
    <source>
        <dbReference type="PROSITE" id="PS50862"/>
    </source>
</evidence>
<dbReference type="InterPro" id="IPR004365">
    <property type="entry name" value="NA-bd_OB_tRNA"/>
</dbReference>
<dbReference type="Proteomes" id="UP000176867">
    <property type="component" value="Unassembled WGS sequence"/>
</dbReference>
<comment type="caution">
    <text evidence="10">The sequence shown here is derived from an EMBL/GenBank/DDBJ whole genome shotgun (WGS) entry which is preliminary data.</text>
</comment>
<evidence type="ECO:0000256" key="4">
    <source>
        <dbReference type="ARBA" id="ARBA00022741"/>
    </source>
</evidence>
<feature type="domain" description="Aminoacyl-transfer RNA synthetases class-II family profile" evidence="9">
    <location>
        <begin position="178"/>
        <end position="485"/>
    </location>
</feature>
<dbReference type="InterPro" id="IPR044136">
    <property type="entry name" value="Lys-tRNA-ligase_II_N"/>
</dbReference>
<dbReference type="GO" id="GO:0006430">
    <property type="term" value="P:lysyl-tRNA aminoacylation"/>
    <property type="evidence" value="ECO:0007669"/>
    <property type="project" value="InterPro"/>
</dbReference>